<dbReference type="PROSITE" id="PS51471">
    <property type="entry name" value="FE2OG_OXY"/>
    <property type="match status" value="1"/>
</dbReference>
<dbReference type="Pfam" id="PF14226">
    <property type="entry name" value="DIOX_N"/>
    <property type="match status" value="1"/>
</dbReference>
<keyword evidence="2 5" id="KW-0479">Metal-binding</keyword>
<dbReference type="GO" id="GO:0046872">
    <property type="term" value="F:metal ion binding"/>
    <property type="evidence" value="ECO:0007669"/>
    <property type="project" value="UniProtKB-KW"/>
</dbReference>
<dbReference type="InterPro" id="IPR026992">
    <property type="entry name" value="DIOX_N"/>
</dbReference>
<dbReference type="PANTHER" id="PTHR10209">
    <property type="entry name" value="OXIDOREDUCTASE, 2OG-FE II OXYGENASE FAMILY PROTEIN"/>
    <property type="match status" value="1"/>
</dbReference>
<evidence type="ECO:0000313" key="8">
    <source>
        <dbReference type="Proteomes" id="UP000828390"/>
    </source>
</evidence>
<feature type="domain" description="Fe2OG dioxygenase" evidence="6">
    <location>
        <begin position="172"/>
        <end position="281"/>
    </location>
</feature>
<dbReference type="InterPro" id="IPR044861">
    <property type="entry name" value="IPNS-like_FE2OG_OXY"/>
</dbReference>
<evidence type="ECO:0000256" key="4">
    <source>
        <dbReference type="ARBA" id="ARBA00023004"/>
    </source>
</evidence>
<organism evidence="7 8">
    <name type="scientific">Dreissena polymorpha</name>
    <name type="common">Zebra mussel</name>
    <name type="synonym">Mytilus polymorpha</name>
    <dbReference type="NCBI Taxonomy" id="45954"/>
    <lineage>
        <taxon>Eukaryota</taxon>
        <taxon>Metazoa</taxon>
        <taxon>Spiralia</taxon>
        <taxon>Lophotrochozoa</taxon>
        <taxon>Mollusca</taxon>
        <taxon>Bivalvia</taxon>
        <taxon>Autobranchia</taxon>
        <taxon>Heteroconchia</taxon>
        <taxon>Euheterodonta</taxon>
        <taxon>Imparidentia</taxon>
        <taxon>Neoheterodontei</taxon>
        <taxon>Myida</taxon>
        <taxon>Dreissenoidea</taxon>
        <taxon>Dreissenidae</taxon>
        <taxon>Dreissena</taxon>
    </lineage>
</organism>
<keyword evidence="3 5" id="KW-0560">Oxidoreductase</keyword>
<proteinExistence type="inferred from homology"/>
<evidence type="ECO:0000256" key="3">
    <source>
        <dbReference type="ARBA" id="ARBA00023002"/>
    </source>
</evidence>
<reference evidence="7" key="1">
    <citation type="journal article" date="2019" name="bioRxiv">
        <title>The Genome of the Zebra Mussel, Dreissena polymorpha: A Resource for Invasive Species Research.</title>
        <authorList>
            <person name="McCartney M.A."/>
            <person name="Auch B."/>
            <person name="Kono T."/>
            <person name="Mallez S."/>
            <person name="Zhang Y."/>
            <person name="Obille A."/>
            <person name="Becker A."/>
            <person name="Abrahante J.E."/>
            <person name="Garbe J."/>
            <person name="Badalamenti J.P."/>
            <person name="Herman A."/>
            <person name="Mangelson H."/>
            <person name="Liachko I."/>
            <person name="Sullivan S."/>
            <person name="Sone E.D."/>
            <person name="Koren S."/>
            <person name="Silverstein K.A.T."/>
            <person name="Beckman K.B."/>
            <person name="Gohl D.M."/>
        </authorList>
    </citation>
    <scope>NUCLEOTIDE SEQUENCE</scope>
    <source>
        <strain evidence="7">Duluth1</strain>
        <tissue evidence="7">Whole animal</tissue>
    </source>
</reference>
<dbReference type="AlphaFoldDB" id="A0A9D4QTI2"/>
<keyword evidence="8" id="KW-1185">Reference proteome</keyword>
<dbReference type="PANTHER" id="PTHR10209:SF881">
    <property type="entry name" value="FI07970P-RELATED"/>
    <property type="match status" value="1"/>
</dbReference>
<dbReference type="FunFam" id="2.60.120.330:FF:000038">
    <property type="entry name" value="Si:dkey-10o6.2"/>
    <property type="match status" value="1"/>
</dbReference>
<dbReference type="SUPFAM" id="SSF51197">
    <property type="entry name" value="Clavaminate synthase-like"/>
    <property type="match status" value="1"/>
</dbReference>
<comment type="caution">
    <text evidence="7">The sequence shown here is derived from an EMBL/GenBank/DDBJ whole genome shotgun (WGS) entry which is preliminary data.</text>
</comment>
<dbReference type="GO" id="GO:0016491">
    <property type="term" value="F:oxidoreductase activity"/>
    <property type="evidence" value="ECO:0007669"/>
    <property type="project" value="UniProtKB-KW"/>
</dbReference>
<protein>
    <recommendedName>
        <fullName evidence="6">Fe2OG dioxygenase domain-containing protein</fullName>
    </recommendedName>
</protein>
<dbReference type="Proteomes" id="UP000828390">
    <property type="component" value="Unassembled WGS sequence"/>
</dbReference>
<reference evidence="7" key="2">
    <citation type="submission" date="2020-11" db="EMBL/GenBank/DDBJ databases">
        <authorList>
            <person name="McCartney M.A."/>
            <person name="Auch B."/>
            <person name="Kono T."/>
            <person name="Mallez S."/>
            <person name="Becker A."/>
            <person name="Gohl D.M."/>
            <person name="Silverstein K.A.T."/>
            <person name="Koren S."/>
            <person name="Bechman K.B."/>
            <person name="Herman A."/>
            <person name="Abrahante J.E."/>
            <person name="Garbe J."/>
        </authorList>
    </citation>
    <scope>NUCLEOTIDE SEQUENCE</scope>
    <source>
        <strain evidence="7">Duluth1</strain>
        <tissue evidence="7">Whole animal</tissue>
    </source>
</reference>
<sequence>MDTLKENPIPVIDFSKLGLNVSQNACDEDSLKTVGSQIRDAFSKSGFCYLTNYGIQQSEIDHFMSVSKQFFYQKKEEKIKYVRGTERNFGWVAVEREHLNPERPGDLKEAFNYCPSDDPNNWPTPEFQNACQDMFRKCTELSLRVLDALSVGMNLDKSYMRDAHGCIGMGNNATTLRSLYYPPLTPESSVKPGQIRLGEHSDYGTITLLFQDEIGGLEVEIPGYGFVPVTPIPETVVVNIGDLMQRWTSDALVATKHRVLIPEVELKKRLHRQSVAFFVHPYDEFLIKCLDGSDKYEPVTSGDYLKQRFGVTY</sequence>
<evidence type="ECO:0000259" key="6">
    <source>
        <dbReference type="PROSITE" id="PS51471"/>
    </source>
</evidence>
<dbReference type="EMBL" id="JAIWYP010000004">
    <property type="protein sequence ID" value="KAH3842117.1"/>
    <property type="molecule type" value="Genomic_DNA"/>
</dbReference>
<evidence type="ECO:0000256" key="1">
    <source>
        <dbReference type="ARBA" id="ARBA00008056"/>
    </source>
</evidence>
<keyword evidence="4 5" id="KW-0408">Iron</keyword>
<dbReference type="Pfam" id="PF03171">
    <property type="entry name" value="2OG-FeII_Oxy"/>
    <property type="match status" value="1"/>
</dbReference>
<gene>
    <name evidence="7" type="ORF">DPMN_115605</name>
</gene>
<comment type="similarity">
    <text evidence="1 5">Belongs to the iron/ascorbate-dependent oxidoreductase family.</text>
</comment>
<accession>A0A9D4QTI2</accession>
<evidence type="ECO:0000313" key="7">
    <source>
        <dbReference type="EMBL" id="KAH3842117.1"/>
    </source>
</evidence>
<dbReference type="InterPro" id="IPR005123">
    <property type="entry name" value="Oxoglu/Fe-dep_dioxygenase_dom"/>
</dbReference>
<evidence type="ECO:0000256" key="5">
    <source>
        <dbReference type="RuleBase" id="RU003682"/>
    </source>
</evidence>
<evidence type="ECO:0000256" key="2">
    <source>
        <dbReference type="ARBA" id="ARBA00022723"/>
    </source>
</evidence>
<name>A0A9D4QTI2_DREPO</name>
<dbReference type="OrthoDB" id="288590at2759"/>
<dbReference type="Gene3D" id="2.60.120.330">
    <property type="entry name" value="B-lactam Antibiotic, Isopenicillin N Synthase, Chain"/>
    <property type="match status" value="1"/>
</dbReference>
<dbReference type="InterPro" id="IPR027443">
    <property type="entry name" value="IPNS-like_sf"/>
</dbReference>